<keyword evidence="1" id="KW-0472">Membrane</keyword>
<feature type="transmembrane region" description="Helical" evidence="1">
    <location>
        <begin position="1011"/>
        <end position="1034"/>
    </location>
</feature>
<feature type="domain" description="DUF7949" evidence="3">
    <location>
        <begin position="719"/>
        <end position="752"/>
    </location>
</feature>
<evidence type="ECO:0000256" key="1">
    <source>
        <dbReference type="SAM" id="Phobius"/>
    </source>
</evidence>
<name>A0A151ZI95_TIELA</name>
<evidence type="ECO:0000259" key="3">
    <source>
        <dbReference type="Pfam" id="PF25820"/>
    </source>
</evidence>
<comment type="caution">
    <text evidence="4">The sequence shown here is derived from an EMBL/GenBank/DDBJ whole genome shotgun (WGS) entry which is preliminary data.</text>
</comment>
<proteinExistence type="predicted"/>
<evidence type="ECO:0008006" key="6">
    <source>
        <dbReference type="Google" id="ProtNLM"/>
    </source>
</evidence>
<keyword evidence="1" id="KW-0812">Transmembrane</keyword>
<keyword evidence="1" id="KW-1133">Transmembrane helix</keyword>
<evidence type="ECO:0000259" key="2">
    <source>
        <dbReference type="Pfam" id="PF22933"/>
    </source>
</evidence>
<dbReference type="AlphaFoldDB" id="A0A151ZI95"/>
<sequence>MLYNLYNTWSATTLNIQYDSSVPLSSFPNSILSMTSLQYLTFSASNRLIADSSTLTINLAFLHSLSVLQIDSFPLGDMNYPIFTFASASKVTGLIINCVLDFQDLNLFAFYSLYMTSCVFMSNLPTGNYSTMNVVSITDSISYTGPIPESACAANQLAVSGSGITSLPSCVICEWGNPAIINQFNNNPSLIQNLNGVVRSCPNFDITSTTPTIPTIGGKMDVKGVDLGWLIYNDQNVEYPSAQLVIANEYFKVPIPPGSGIDKTVAFKFHYAANPSTPVIVVTFSYSPPTLTSMQPSGQNIVKFGENFCTDSSLIQVYFAGILTELDIVDYSYITTKTNVLPYEYNLIVNVKVVIDGQSVEQVFKPTDVFATVLNQTFPVLYSGGGYAEFTGVYLTYDTTIMNLTINGILFSSNIVESSSTKYIIKYDPIPVGSYPLLFNQLDYQLSGTIQVTSQPPCQVVHGYCYGSIVKCYPPYIGPDCSSIPANLTRIPFNTSQPVIQTPNTFQTVWKGEVYNFKFSISPKSLQELDSSGNLVANYLPTVITTQNLTEPYSSLFSYQGAPQNGNTADVYNIIRWYPEYYTDTNALNENVVELPSSYRYQNALTHYNFVSPSNLECSNSILKWLILQLPYVLELIYKNTVVGTELDQPLNYTISTISQLSQSINQEFTAFIQPWASGTFVYEFDFTVLFDETSASSEQTAICNNFTPAPTTPSVKPCPGTPACGGPSQGTCVNSQCHCTPPWKGYQCDSKDDTLPPIDNPDTSKPTITQTKDDIAVHISIVSIRELDFSGSLVREESLSNWVFSQDKSDKKQTFQYQNSPFGTSIDNTKIHVTVDYFYKDSQVEFAGQSFSKSTGSYKYSANITNWPFLKKTNQLQIVFLSGASDNQDSDNSCTVKNIAYSQDVNGDLEDNVEIVYIQVNGQTFQNKFINLAIVDGMIRQINNIQLPTTEDDSNTQSNSLVGVLTPYHENFVVIDPDFSLLVSTVPADEKEGSICSSNSKSSGLTKSQLAGIIVASAIVFICIIVLLSYFVLAKNLRAKILFHDIKSKITLKSR</sequence>
<gene>
    <name evidence="4" type="ORF">DLAC_05000</name>
</gene>
<reference evidence="4 5" key="1">
    <citation type="submission" date="2015-12" db="EMBL/GenBank/DDBJ databases">
        <title>Dictyostelia acquired genes for synthesis and detection of signals that induce cell-type specialization by lateral gene transfer from prokaryotes.</title>
        <authorList>
            <person name="Gloeckner G."/>
            <person name="Schaap P."/>
        </authorList>
    </citation>
    <scope>NUCLEOTIDE SEQUENCE [LARGE SCALE GENOMIC DNA]</scope>
    <source>
        <strain evidence="4 5">TK</strain>
    </source>
</reference>
<dbReference type="PANTHER" id="PTHR31378">
    <property type="entry name" value="EGF-LIKE DOMAIN-CONTAINING PROTEIN-RELATED-RELATED"/>
    <property type="match status" value="1"/>
</dbReference>
<protein>
    <recommendedName>
        <fullName evidence="6">EGF-like domain-containing protein</fullName>
    </recommendedName>
</protein>
<organism evidence="4 5">
    <name type="scientific">Tieghemostelium lacteum</name>
    <name type="common">Slime mold</name>
    <name type="synonym">Dictyostelium lacteum</name>
    <dbReference type="NCBI Taxonomy" id="361077"/>
    <lineage>
        <taxon>Eukaryota</taxon>
        <taxon>Amoebozoa</taxon>
        <taxon>Evosea</taxon>
        <taxon>Eumycetozoa</taxon>
        <taxon>Dictyostelia</taxon>
        <taxon>Dictyosteliales</taxon>
        <taxon>Raperosteliaceae</taxon>
        <taxon>Tieghemostelium</taxon>
    </lineage>
</organism>
<keyword evidence="5" id="KW-1185">Reference proteome</keyword>
<dbReference type="EMBL" id="LODT01000025">
    <property type="protein sequence ID" value="KYQ93619.1"/>
    <property type="molecule type" value="Genomic_DNA"/>
</dbReference>
<dbReference type="InParanoid" id="A0A151ZI95"/>
<dbReference type="Proteomes" id="UP000076078">
    <property type="component" value="Unassembled WGS sequence"/>
</dbReference>
<feature type="domain" description="ComC supersandwich" evidence="2">
    <location>
        <begin position="771"/>
        <end position="983"/>
    </location>
</feature>
<dbReference type="Pfam" id="PF25820">
    <property type="entry name" value="DUF7949"/>
    <property type="match status" value="1"/>
</dbReference>
<evidence type="ECO:0000313" key="5">
    <source>
        <dbReference type="Proteomes" id="UP000076078"/>
    </source>
</evidence>
<dbReference type="Pfam" id="PF22933">
    <property type="entry name" value="ComC_SSD"/>
    <property type="match status" value="1"/>
</dbReference>
<evidence type="ECO:0000313" key="4">
    <source>
        <dbReference type="EMBL" id="KYQ93619.1"/>
    </source>
</evidence>
<dbReference type="InterPro" id="IPR057709">
    <property type="entry name" value="DUF7949"/>
</dbReference>
<accession>A0A151ZI95</accession>
<dbReference type="InterPro" id="IPR054484">
    <property type="entry name" value="ComC_SSD"/>
</dbReference>